<evidence type="ECO:0000313" key="11">
    <source>
        <dbReference type="Proteomes" id="UP000812277"/>
    </source>
</evidence>
<keyword evidence="6 7" id="KW-0472">Membrane</keyword>
<dbReference type="Pfam" id="PF00664">
    <property type="entry name" value="ABC_membrane"/>
    <property type="match status" value="1"/>
</dbReference>
<evidence type="ECO:0000259" key="9">
    <source>
        <dbReference type="PROSITE" id="PS50929"/>
    </source>
</evidence>
<evidence type="ECO:0000256" key="1">
    <source>
        <dbReference type="ARBA" id="ARBA00004651"/>
    </source>
</evidence>
<evidence type="ECO:0000259" key="8">
    <source>
        <dbReference type="PROSITE" id="PS50893"/>
    </source>
</evidence>
<comment type="subcellular location">
    <subcellularLocation>
        <location evidence="1">Cell membrane</location>
        <topology evidence="1">Multi-pass membrane protein</topology>
    </subcellularLocation>
</comment>
<feature type="transmembrane region" description="Helical" evidence="7">
    <location>
        <begin position="21"/>
        <end position="54"/>
    </location>
</feature>
<dbReference type="InterPro" id="IPR003439">
    <property type="entry name" value="ABC_transporter-like_ATP-bd"/>
</dbReference>
<organism evidence="10 11">
    <name type="scientific">Paenibacillus oenotherae</name>
    <dbReference type="NCBI Taxonomy" id="1435645"/>
    <lineage>
        <taxon>Bacteria</taxon>
        <taxon>Bacillati</taxon>
        <taxon>Bacillota</taxon>
        <taxon>Bacilli</taxon>
        <taxon>Bacillales</taxon>
        <taxon>Paenibacillaceae</taxon>
        <taxon>Paenibacillus</taxon>
    </lineage>
</organism>
<feature type="transmembrane region" description="Helical" evidence="7">
    <location>
        <begin position="264"/>
        <end position="285"/>
    </location>
</feature>
<keyword evidence="4 10" id="KW-0067">ATP-binding</keyword>
<protein>
    <submittedName>
        <fullName evidence="10">ABC transporter ATP-binding protein/permease</fullName>
    </submittedName>
</protein>
<dbReference type="InterPro" id="IPR003593">
    <property type="entry name" value="AAA+_ATPase"/>
</dbReference>
<keyword evidence="11" id="KW-1185">Reference proteome</keyword>
<dbReference type="InterPro" id="IPR039421">
    <property type="entry name" value="Type_1_exporter"/>
</dbReference>
<dbReference type="PROSITE" id="PS00211">
    <property type="entry name" value="ABC_TRANSPORTER_1"/>
    <property type="match status" value="1"/>
</dbReference>
<feature type="domain" description="ABC transmembrane type-1" evidence="9">
    <location>
        <begin position="40"/>
        <end position="318"/>
    </location>
</feature>
<evidence type="ECO:0000256" key="2">
    <source>
        <dbReference type="ARBA" id="ARBA00022692"/>
    </source>
</evidence>
<dbReference type="InterPro" id="IPR036640">
    <property type="entry name" value="ABC1_TM_sf"/>
</dbReference>
<evidence type="ECO:0000256" key="7">
    <source>
        <dbReference type="SAM" id="Phobius"/>
    </source>
</evidence>
<dbReference type="PANTHER" id="PTHR24221">
    <property type="entry name" value="ATP-BINDING CASSETTE SUB-FAMILY B"/>
    <property type="match status" value="1"/>
</dbReference>
<dbReference type="PANTHER" id="PTHR24221:SF654">
    <property type="entry name" value="ATP-BINDING CASSETTE SUB-FAMILY B MEMBER 6"/>
    <property type="match status" value="1"/>
</dbReference>
<dbReference type="InterPro" id="IPR027417">
    <property type="entry name" value="P-loop_NTPase"/>
</dbReference>
<feature type="transmembrane region" description="Helical" evidence="7">
    <location>
        <begin position="74"/>
        <end position="94"/>
    </location>
</feature>
<dbReference type="Proteomes" id="UP000812277">
    <property type="component" value="Unassembled WGS sequence"/>
</dbReference>
<sequence length="599" mass="67634">MEHIWFYIKKLHTFAGMKLYINLLGMIAISFFEGFGIYLLVPMLSLIGVIDLAIDNIPFLSWLPKVLGGIPERFHLTLVLAAYIVLIIGQSLLARKQNIMNSEIQQSFIRYLRVSTYKSLLQADWLFYLQKRRSDISHIMTSELARVSQGSTLALRLATTFVFTMIQVAFALLVSVQLTVLVMASGLLLAVFSRKFLKNAKKIGDQTTELSQHYYAGITDHFNGIKDIKSNRMEQSHLDWFRSLCHKMERNIVNYTKLQTATQLIYSASSAVLIVLFIYLAFEVLQVRPEQLMLIVVIFARLWPKFVLLQNNMEQIISTVPGFKSLIELQQECDHASEMKIGGTHLQRPIPVEQGILCSHVHFRYDRSSEEYALQDINVFIPANRMTAIVGKSGAGKSTLIDVLIGLIKPEAGEILIDGSPLDSERLQRMRSSVSYVSQDPFLFHATIRDNLLMAEPDASEDELWEALKFSASDEFVRRLPEGIDTIVGDRGVRLSGGERQRIVLARAILRRPYVLVLDEATSALDNENEAKIRAALENLKGYMTIIVIAHRLSTIRFADQVIVLERGRIVQQGGFQQLSGESKGSFSQMLAYGAEPIA</sequence>
<dbReference type="PROSITE" id="PS50893">
    <property type="entry name" value="ABC_TRANSPORTER_2"/>
    <property type="match status" value="1"/>
</dbReference>
<name>A0ABS7DA44_9BACL</name>
<dbReference type="SUPFAM" id="SSF52540">
    <property type="entry name" value="P-loop containing nucleoside triphosphate hydrolases"/>
    <property type="match status" value="1"/>
</dbReference>
<keyword evidence="5 7" id="KW-1133">Transmembrane helix</keyword>
<evidence type="ECO:0000256" key="5">
    <source>
        <dbReference type="ARBA" id="ARBA00022989"/>
    </source>
</evidence>
<accession>A0ABS7DA44</accession>
<dbReference type="Gene3D" id="1.20.1560.10">
    <property type="entry name" value="ABC transporter type 1, transmembrane domain"/>
    <property type="match status" value="1"/>
</dbReference>
<reference evidence="10 11" key="1">
    <citation type="submission" date="2021-07" db="EMBL/GenBank/DDBJ databases">
        <title>Paenibacillus radiodurans sp. nov., isolated from the southeastern edge of Tengger Desert.</title>
        <authorList>
            <person name="Zhang G."/>
        </authorList>
    </citation>
    <scope>NUCLEOTIDE SEQUENCE [LARGE SCALE GENOMIC DNA]</scope>
    <source>
        <strain evidence="10 11">DT7-4</strain>
    </source>
</reference>
<keyword evidence="3" id="KW-0547">Nucleotide-binding</keyword>
<feature type="transmembrane region" description="Helical" evidence="7">
    <location>
        <begin position="180"/>
        <end position="197"/>
    </location>
</feature>
<dbReference type="SMART" id="SM00382">
    <property type="entry name" value="AAA"/>
    <property type="match status" value="1"/>
</dbReference>
<dbReference type="Pfam" id="PF00005">
    <property type="entry name" value="ABC_tran"/>
    <property type="match status" value="1"/>
</dbReference>
<dbReference type="Gene3D" id="3.40.50.300">
    <property type="entry name" value="P-loop containing nucleotide triphosphate hydrolases"/>
    <property type="match status" value="1"/>
</dbReference>
<evidence type="ECO:0000313" key="10">
    <source>
        <dbReference type="EMBL" id="MBW7476741.1"/>
    </source>
</evidence>
<dbReference type="SUPFAM" id="SSF90123">
    <property type="entry name" value="ABC transporter transmembrane region"/>
    <property type="match status" value="1"/>
</dbReference>
<evidence type="ECO:0000256" key="6">
    <source>
        <dbReference type="ARBA" id="ARBA00023136"/>
    </source>
</evidence>
<feature type="transmembrane region" description="Helical" evidence="7">
    <location>
        <begin position="153"/>
        <end position="174"/>
    </location>
</feature>
<dbReference type="GO" id="GO:0005524">
    <property type="term" value="F:ATP binding"/>
    <property type="evidence" value="ECO:0007669"/>
    <property type="project" value="UniProtKB-KW"/>
</dbReference>
<feature type="domain" description="ABC transporter" evidence="8">
    <location>
        <begin position="356"/>
        <end position="592"/>
    </location>
</feature>
<dbReference type="PROSITE" id="PS50929">
    <property type="entry name" value="ABC_TM1F"/>
    <property type="match status" value="1"/>
</dbReference>
<dbReference type="EMBL" id="JAHZIJ010000016">
    <property type="protein sequence ID" value="MBW7476741.1"/>
    <property type="molecule type" value="Genomic_DNA"/>
</dbReference>
<dbReference type="InterPro" id="IPR011527">
    <property type="entry name" value="ABC1_TM_dom"/>
</dbReference>
<gene>
    <name evidence="10" type="ORF">K0T92_18645</name>
</gene>
<keyword evidence="2 7" id="KW-0812">Transmembrane</keyword>
<comment type="caution">
    <text evidence="10">The sequence shown here is derived from an EMBL/GenBank/DDBJ whole genome shotgun (WGS) entry which is preliminary data.</text>
</comment>
<evidence type="ECO:0000256" key="3">
    <source>
        <dbReference type="ARBA" id="ARBA00022741"/>
    </source>
</evidence>
<dbReference type="RefSeq" id="WP_219873991.1">
    <property type="nucleotide sequence ID" value="NZ_JAHZIJ010000016.1"/>
</dbReference>
<evidence type="ECO:0000256" key="4">
    <source>
        <dbReference type="ARBA" id="ARBA00022840"/>
    </source>
</evidence>
<dbReference type="InterPro" id="IPR017871">
    <property type="entry name" value="ABC_transporter-like_CS"/>
</dbReference>
<proteinExistence type="predicted"/>